<dbReference type="EMBL" id="JABVXQ010000006">
    <property type="protein sequence ID" value="KAF6104202.1"/>
    <property type="molecule type" value="Genomic_DNA"/>
</dbReference>
<organism evidence="1 2">
    <name type="scientific">Phyllostomus discolor</name>
    <name type="common">pale spear-nosed bat</name>
    <dbReference type="NCBI Taxonomy" id="89673"/>
    <lineage>
        <taxon>Eukaryota</taxon>
        <taxon>Metazoa</taxon>
        <taxon>Chordata</taxon>
        <taxon>Craniata</taxon>
        <taxon>Vertebrata</taxon>
        <taxon>Euteleostomi</taxon>
        <taxon>Mammalia</taxon>
        <taxon>Eutheria</taxon>
        <taxon>Laurasiatheria</taxon>
        <taxon>Chiroptera</taxon>
        <taxon>Yangochiroptera</taxon>
        <taxon>Phyllostomidae</taxon>
        <taxon>Phyllostominae</taxon>
        <taxon>Phyllostomus</taxon>
    </lineage>
</organism>
<dbReference type="Proteomes" id="UP000664940">
    <property type="component" value="Unassembled WGS sequence"/>
</dbReference>
<protein>
    <submittedName>
        <fullName evidence="1">Uncharacterized protein</fullName>
    </submittedName>
</protein>
<accession>A0A833ZWB4</accession>
<sequence length="149" mass="16839">MLRLYSRYISSIITKQQNFNLWNHDITPLGAQSNMLFYYRSFYRVYRAKLGEICTSQSSMSAVWEQSTSFTISNTVQGEELGRYSVVVMVDKHCYHKHTDSLPQRTHIRGEQSEQGTHTKPAGAMTALQCTSTAPCLPSETDRCATAGT</sequence>
<evidence type="ECO:0000313" key="2">
    <source>
        <dbReference type="Proteomes" id="UP000664940"/>
    </source>
</evidence>
<comment type="caution">
    <text evidence="1">The sequence shown here is derived from an EMBL/GenBank/DDBJ whole genome shotgun (WGS) entry which is preliminary data.</text>
</comment>
<gene>
    <name evidence="1" type="ORF">HJG60_011209</name>
</gene>
<name>A0A833ZWB4_9CHIR</name>
<dbReference type="AlphaFoldDB" id="A0A833ZWB4"/>
<proteinExistence type="predicted"/>
<reference evidence="1 2" key="1">
    <citation type="journal article" date="2020" name="Nature">
        <title>Six reference-quality genomes reveal evolution of bat adaptations.</title>
        <authorList>
            <person name="Jebb D."/>
            <person name="Huang Z."/>
            <person name="Pippel M."/>
            <person name="Hughes G.M."/>
            <person name="Lavrichenko K."/>
            <person name="Devanna P."/>
            <person name="Winkler S."/>
            <person name="Jermiin L.S."/>
            <person name="Skirmuntt E.C."/>
            <person name="Katzourakis A."/>
            <person name="Burkitt-Gray L."/>
            <person name="Ray D.A."/>
            <person name="Sullivan K.A.M."/>
            <person name="Roscito J.G."/>
            <person name="Kirilenko B.M."/>
            <person name="Davalos L.M."/>
            <person name="Corthals A.P."/>
            <person name="Power M.L."/>
            <person name="Jones G."/>
            <person name="Ransome R.D."/>
            <person name="Dechmann D.K.N."/>
            <person name="Locatelli A.G."/>
            <person name="Puechmaille S.J."/>
            <person name="Fedrigo O."/>
            <person name="Jarvis E.D."/>
            <person name="Hiller M."/>
            <person name="Vernes S.C."/>
            <person name="Myers E.W."/>
            <person name="Teeling E.C."/>
        </authorList>
    </citation>
    <scope>NUCLEOTIDE SEQUENCE [LARGE SCALE GENOMIC DNA]</scope>
    <source>
        <strain evidence="1">Bat1K_MPI-CBG_1</strain>
    </source>
</reference>
<evidence type="ECO:0000313" key="1">
    <source>
        <dbReference type="EMBL" id="KAF6104202.1"/>
    </source>
</evidence>